<accession>G4YNL7</accession>
<dbReference type="InParanoid" id="G4YNL7"/>
<dbReference type="PANTHER" id="PTHR46586:SF3">
    <property type="entry name" value="ANKYRIN REPEAT-CONTAINING PROTEIN"/>
    <property type="match status" value="1"/>
</dbReference>
<name>G4YNL7_PHYSP</name>
<dbReference type="GeneID" id="20639539"/>
<dbReference type="SUPFAM" id="SSF48403">
    <property type="entry name" value="Ankyrin repeat"/>
    <property type="match status" value="1"/>
</dbReference>
<dbReference type="EMBL" id="JH159151">
    <property type="protein sequence ID" value="EGZ30416.1"/>
    <property type="molecule type" value="Genomic_DNA"/>
</dbReference>
<sequence>MSHEEAVIEAARTGLAEWLEGLVPEVEDKTVVSAILEASIHGHVDCVDVLLEEYESTIPTTYTTWDSLLKAAVAAAAYGHLDVLELLLSKIHPGSDRLQSSDLCSTAHQALAAAAEGGHLDVVKFTVEYVKKKDYTQFFLVLGRAIFGDQKAVVEFLLDLEEFEWDLKDAFVEAVDAEDKSLADRIYGLYLQKSTKKDLFTYLACCGFLDALKYLYETQNADFELIGEAFVKTVEWRGNDTLEFLLSTDRVSSEAFEKGFEKAVVASWDRENMVPFLLEKKRASAQSINKAFVAAWSSEMLRILHSCEHIWDESICTVFEKATRGMKKSYSTKEGENVRIIKLLCTKDCISAEMIGQAFVAAASNGQSELLMLLRDDGRISSQKVGEAFVATATREKSDMMMSLYDKSISPDALLSAFSNAAYRGRIRNVKELVKLLSNQDLVPQ</sequence>
<dbReference type="KEGG" id="psoj:PHYSODRAFT_263817"/>
<dbReference type="SMR" id="G4YNL7"/>
<protein>
    <submittedName>
        <fullName evidence="1">Uncharacterized protein</fullName>
    </submittedName>
</protein>
<organism evidence="1 2">
    <name type="scientific">Phytophthora sojae (strain P6497)</name>
    <name type="common">Soybean stem and root rot agent</name>
    <name type="synonym">Phytophthora megasperma f. sp. glycines</name>
    <dbReference type="NCBI Taxonomy" id="1094619"/>
    <lineage>
        <taxon>Eukaryota</taxon>
        <taxon>Sar</taxon>
        <taxon>Stramenopiles</taxon>
        <taxon>Oomycota</taxon>
        <taxon>Peronosporomycetes</taxon>
        <taxon>Peronosporales</taxon>
        <taxon>Peronosporaceae</taxon>
        <taxon>Phytophthora</taxon>
    </lineage>
</organism>
<dbReference type="InterPro" id="IPR052050">
    <property type="entry name" value="SecEffector_AnkRepeat"/>
</dbReference>
<dbReference type="Gene3D" id="1.25.40.20">
    <property type="entry name" value="Ankyrin repeat-containing domain"/>
    <property type="match status" value="1"/>
</dbReference>
<dbReference type="PANTHER" id="PTHR46586">
    <property type="entry name" value="ANKYRIN REPEAT-CONTAINING PROTEIN"/>
    <property type="match status" value="1"/>
</dbReference>
<reference evidence="1 2" key="1">
    <citation type="journal article" date="2006" name="Science">
        <title>Phytophthora genome sequences uncover evolutionary origins and mechanisms of pathogenesis.</title>
        <authorList>
            <person name="Tyler B.M."/>
            <person name="Tripathy S."/>
            <person name="Zhang X."/>
            <person name="Dehal P."/>
            <person name="Jiang R.H."/>
            <person name="Aerts A."/>
            <person name="Arredondo F.D."/>
            <person name="Baxter L."/>
            <person name="Bensasson D."/>
            <person name="Beynon J.L."/>
            <person name="Chapman J."/>
            <person name="Damasceno C.M."/>
            <person name="Dorrance A.E."/>
            <person name="Dou D."/>
            <person name="Dickerman A.W."/>
            <person name="Dubchak I.L."/>
            <person name="Garbelotto M."/>
            <person name="Gijzen M."/>
            <person name="Gordon S.G."/>
            <person name="Govers F."/>
            <person name="Grunwald N.J."/>
            <person name="Huang W."/>
            <person name="Ivors K.L."/>
            <person name="Jones R.W."/>
            <person name="Kamoun S."/>
            <person name="Krampis K."/>
            <person name="Lamour K.H."/>
            <person name="Lee M.K."/>
            <person name="McDonald W.H."/>
            <person name="Medina M."/>
            <person name="Meijer H.J."/>
            <person name="Nordberg E.K."/>
            <person name="Maclean D.J."/>
            <person name="Ospina-Giraldo M.D."/>
            <person name="Morris P.F."/>
            <person name="Phuntumart V."/>
            <person name="Putnam N.H."/>
            <person name="Rash S."/>
            <person name="Rose J.K."/>
            <person name="Sakihama Y."/>
            <person name="Salamov A.A."/>
            <person name="Savidor A."/>
            <person name="Scheuring C.F."/>
            <person name="Smith B.M."/>
            <person name="Sobral B.W."/>
            <person name="Terry A."/>
            <person name="Torto-Alalibo T.A."/>
            <person name="Win J."/>
            <person name="Xu Z."/>
            <person name="Zhang H."/>
            <person name="Grigoriev I.V."/>
            <person name="Rokhsar D.S."/>
            <person name="Boore J.L."/>
        </authorList>
    </citation>
    <scope>NUCLEOTIDE SEQUENCE [LARGE SCALE GENOMIC DNA]</scope>
    <source>
        <strain evidence="1 2">P6497</strain>
    </source>
</reference>
<keyword evidence="2" id="KW-1185">Reference proteome</keyword>
<dbReference type="InterPro" id="IPR036770">
    <property type="entry name" value="Ankyrin_rpt-contain_sf"/>
</dbReference>
<dbReference type="OMA" id="IWDESIC"/>
<dbReference type="AlphaFoldDB" id="G4YNL7"/>
<gene>
    <name evidence="1" type="ORF">PHYSODRAFT_263817</name>
</gene>
<evidence type="ECO:0000313" key="2">
    <source>
        <dbReference type="Proteomes" id="UP000002640"/>
    </source>
</evidence>
<dbReference type="Proteomes" id="UP000002640">
    <property type="component" value="Unassembled WGS sequence"/>
</dbReference>
<evidence type="ECO:0000313" key="1">
    <source>
        <dbReference type="EMBL" id="EGZ30416.1"/>
    </source>
</evidence>
<dbReference type="RefSeq" id="XP_009517691.1">
    <property type="nucleotide sequence ID" value="XM_009519396.1"/>
</dbReference>
<proteinExistence type="predicted"/>